<dbReference type="Gramene" id="KRH36220">
    <property type="protein sequence ID" value="KRH36220"/>
    <property type="gene ID" value="GLYMA_10G291600"/>
</dbReference>
<dbReference type="Proteomes" id="UP000008827">
    <property type="component" value="Chromosome 10"/>
</dbReference>
<dbReference type="EnsemblPlants" id="KRH36220">
    <property type="protein sequence ID" value="KRH36220"/>
    <property type="gene ID" value="GLYMA_10G291600"/>
</dbReference>
<reference evidence="1 2" key="1">
    <citation type="journal article" date="2010" name="Nature">
        <title>Genome sequence of the palaeopolyploid soybean.</title>
        <authorList>
            <person name="Schmutz J."/>
            <person name="Cannon S.B."/>
            <person name="Schlueter J."/>
            <person name="Ma J."/>
            <person name="Mitros T."/>
            <person name="Nelson W."/>
            <person name="Hyten D.L."/>
            <person name="Song Q."/>
            <person name="Thelen J.J."/>
            <person name="Cheng J."/>
            <person name="Xu D."/>
            <person name="Hellsten U."/>
            <person name="May G.D."/>
            <person name="Yu Y."/>
            <person name="Sakurai T."/>
            <person name="Umezawa T."/>
            <person name="Bhattacharyya M.K."/>
            <person name="Sandhu D."/>
            <person name="Valliyodan B."/>
            <person name="Lindquist E."/>
            <person name="Peto M."/>
            <person name="Grant D."/>
            <person name="Shu S."/>
            <person name="Goodstein D."/>
            <person name="Barry K."/>
            <person name="Futrell-Griggs M."/>
            <person name="Abernathy B."/>
            <person name="Du J."/>
            <person name="Tian Z."/>
            <person name="Zhu L."/>
            <person name="Gill N."/>
            <person name="Joshi T."/>
            <person name="Libault M."/>
            <person name="Sethuraman A."/>
            <person name="Zhang X.-C."/>
            <person name="Shinozaki K."/>
            <person name="Nguyen H.T."/>
            <person name="Wing R.A."/>
            <person name="Cregan P."/>
            <person name="Specht J."/>
            <person name="Grimwood J."/>
            <person name="Rokhsar D."/>
            <person name="Stacey G."/>
            <person name="Shoemaker R.C."/>
            <person name="Jackson S.A."/>
        </authorList>
    </citation>
    <scope>NUCLEOTIDE SEQUENCE [LARGE SCALE GENOMIC DNA]</scope>
    <source>
        <strain evidence="2">cv. Williams 82</strain>
        <tissue evidence="1">Callus</tissue>
    </source>
</reference>
<evidence type="ECO:0000313" key="1">
    <source>
        <dbReference type="EMBL" id="KRH36220.1"/>
    </source>
</evidence>
<protein>
    <submittedName>
        <fullName evidence="1 2">Uncharacterized protein</fullName>
    </submittedName>
</protein>
<reference evidence="2" key="2">
    <citation type="submission" date="2018-02" db="UniProtKB">
        <authorList>
            <consortium name="EnsemblPlants"/>
        </authorList>
    </citation>
    <scope>IDENTIFICATION</scope>
    <source>
        <strain evidence="2">Williams 82</strain>
    </source>
</reference>
<name>A0A0R0I0V2_SOYBN</name>
<dbReference type="AlphaFoldDB" id="A0A0R0I0V2"/>
<reference evidence="1" key="3">
    <citation type="submission" date="2018-07" db="EMBL/GenBank/DDBJ databases">
        <title>WGS assembly of Glycine max.</title>
        <authorList>
            <person name="Schmutz J."/>
            <person name="Cannon S."/>
            <person name="Schlueter J."/>
            <person name="Ma J."/>
            <person name="Mitros T."/>
            <person name="Nelson W."/>
            <person name="Hyten D."/>
            <person name="Song Q."/>
            <person name="Thelen J."/>
            <person name="Cheng J."/>
            <person name="Xu D."/>
            <person name="Hellsten U."/>
            <person name="May G."/>
            <person name="Yu Y."/>
            <person name="Sakurai T."/>
            <person name="Umezawa T."/>
            <person name="Bhattacharyya M."/>
            <person name="Sandhu D."/>
            <person name="Valliyodan B."/>
            <person name="Lindquist E."/>
            <person name="Peto M."/>
            <person name="Grant D."/>
            <person name="Shu S."/>
            <person name="Goodstein D."/>
            <person name="Barry K."/>
            <person name="Futrell-Griggs M."/>
            <person name="Abernathy B."/>
            <person name="Du J."/>
            <person name="Tian Z."/>
            <person name="Zhu L."/>
            <person name="Gill N."/>
            <person name="Joshi T."/>
            <person name="Libault M."/>
            <person name="Sethuraman A."/>
            <person name="Zhang X."/>
            <person name="Shinozaki K."/>
            <person name="Nguyen H."/>
            <person name="Wing R."/>
            <person name="Cregan P."/>
            <person name="Specht J."/>
            <person name="Grimwood J."/>
            <person name="Rokhsar D."/>
            <person name="Stacey G."/>
            <person name="Shoemaker R."/>
            <person name="Jackson S."/>
        </authorList>
    </citation>
    <scope>NUCLEOTIDE SEQUENCE</scope>
    <source>
        <tissue evidence="1">Callus</tissue>
    </source>
</reference>
<sequence length="70" mass="8225">MWEPLTLHQAHLRNFVRYFNSSCTSSIFIVFCKHSQFFGSDTFPFSYLYLSPIIISIVRGYSSLKYVANF</sequence>
<evidence type="ECO:0000313" key="2">
    <source>
        <dbReference type="EnsemblPlants" id="KRH36220"/>
    </source>
</evidence>
<dbReference type="InParanoid" id="A0A0R0I0V2"/>
<gene>
    <name evidence="1" type="ORF">GLYMA_10G291600</name>
</gene>
<accession>A0A0R0I0V2</accession>
<evidence type="ECO:0000313" key="3">
    <source>
        <dbReference type="Proteomes" id="UP000008827"/>
    </source>
</evidence>
<organism evidence="1">
    <name type="scientific">Glycine max</name>
    <name type="common">Soybean</name>
    <name type="synonym">Glycine hispida</name>
    <dbReference type="NCBI Taxonomy" id="3847"/>
    <lineage>
        <taxon>Eukaryota</taxon>
        <taxon>Viridiplantae</taxon>
        <taxon>Streptophyta</taxon>
        <taxon>Embryophyta</taxon>
        <taxon>Tracheophyta</taxon>
        <taxon>Spermatophyta</taxon>
        <taxon>Magnoliopsida</taxon>
        <taxon>eudicotyledons</taxon>
        <taxon>Gunneridae</taxon>
        <taxon>Pentapetalae</taxon>
        <taxon>rosids</taxon>
        <taxon>fabids</taxon>
        <taxon>Fabales</taxon>
        <taxon>Fabaceae</taxon>
        <taxon>Papilionoideae</taxon>
        <taxon>50 kb inversion clade</taxon>
        <taxon>NPAAA clade</taxon>
        <taxon>indigoferoid/millettioid clade</taxon>
        <taxon>Phaseoleae</taxon>
        <taxon>Glycine</taxon>
        <taxon>Glycine subgen. Soja</taxon>
    </lineage>
</organism>
<proteinExistence type="predicted"/>
<dbReference type="EMBL" id="CM000843">
    <property type="protein sequence ID" value="KRH36220.1"/>
    <property type="molecule type" value="Genomic_DNA"/>
</dbReference>
<keyword evidence="3" id="KW-1185">Reference proteome</keyword>